<keyword evidence="4" id="KW-0808">Transferase</keyword>
<dbReference type="SUPFAM" id="SSF53383">
    <property type="entry name" value="PLP-dependent transferases"/>
    <property type="match status" value="1"/>
</dbReference>
<dbReference type="GO" id="GO:0004760">
    <property type="term" value="F:L-serine-pyruvate transaminase activity"/>
    <property type="evidence" value="ECO:0007669"/>
    <property type="project" value="TreeGrafter"/>
</dbReference>
<evidence type="ECO:0000313" key="10">
    <source>
        <dbReference type="EMBL" id="KAK3698015.1"/>
    </source>
</evidence>
<evidence type="ECO:0000256" key="5">
    <source>
        <dbReference type="ARBA" id="ARBA00022898"/>
    </source>
</evidence>
<reference evidence="10" key="1">
    <citation type="journal article" date="2023" name="G3 (Bethesda)">
        <title>A reference genome for the long-term kleptoplast-retaining sea slug Elysia crispata morphotype clarki.</title>
        <authorList>
            <person name="Eastman K.E."/>
            <person name="Pendleton A.L."/>
            <person name="Shaikh M.A."/>
            <person name="Suttiyut T."/>
            <person name="Ogas R."/>
            <person name="Tomko P."/>
            <person name="Gavelis G."/>
            <person name="Widhalm J.R."/>
            <person name="Wisecaver J.H."/>
        </authorList>
    </citation>
    <scope>NUCLEOTIDE SEQUENCE</scope>
    <source>
        <strain evidence="10">ECLA1</strain>
    </source>
</reference>
<dbReference type="Gene3D" id="3.40.640.10">
    <property type="entry name" value="Type I PLP-dependent aspartate aminotransferase-like (Major domain)"/>
    <property type="match status" value="1"/>
</dbReference>
<comment type="catalytic activity">
    <reaction evidence="6">
        <text>glyoxylate + L-alanine = glycine + pyruvate</text>
        <dbReference type="Rhea" id="RHEA:24248"/>
        <dbReference type="ChEBI" id="CHEBI:15361"/>
        <dbReference type="ChEBI" id="CHEBI:36655"/>
        <dbReference type="ChEBI" id="CHEBI:57305"/>
        <dbReference type="ChEBI" id="CHEBI:57972"/>
        <dbReference type="EC" id="2.6.1.44"/>
    </reaction>
</comment>
<evidence type="ECO:0000256" key="6">
    <source>
        <dbReference type="PIRNR" id="PIRNR000524"/>
    </source>
</evidence>
<dbReference type="CDD" id="cd06451">
    <property type="entry name" value="AGAT_like"/>
    <property type="match status" value="1"/>
</dbReference>
<dbReference type="GO" id="GO:0008453">
    <property type="term" value="F:alanine-glyoxylate transaminase activity"/>
    <property type="evidence" value="ECO:0007669"/>
    <property type="project" value="UniProtKB-EC"/>
</dbReference>
<gene>
    <name evidence="10" type="ORF">RRG08_064932</name>
</gene>
<dbReference type="InterPro" id="IPR024169">
    <property type="entry name" value="SP_NH2Trfase/AEP_transaminase"/>
</dbReference>
<dbReference type="AlphaFoldDB" id="A0AAE0XN91"/>
<dbReference type="Proteomes" id="UP001283361">
    <property type="component" value="Unassembled WGS sequence"/>
</dbReference>
<feature type="binding site" evidence="7">
    <location>
        <position position="407"/>
    </location>
    <ligand>
        <name>substrate</name>
    </ligand>
</feature>
<dbReference type="InterPro" id="IPR015424">
    <property type="entry name" value="PyrdxlP-dep_Trfase"/>
</dbReference>
<keyword evidence="5 6" id="KW-0663">Pyridoxal phosphate</keyword>
<accession>A0AAE0XN91</accession>
<dbReference type="InterPro" id="IPR015421">
    <property type="entry name" value="PyrdxlP-dep_Trfase_major"/>
</dbReference>
<keyword evidence="11" id="KW-1185">Reference proteome</keyword>
<organism evidence="10 11">
    <name type="scientific">Elysia crispata</name>
    <name type="common">lettuce slug</name>
    <dbReference type="NCBI Taxonomy" id="231223"/>
    <lineage>
        <taxon>Eukaryota</taxon>
        <taxon>Metazoa</taxon>
        <taxon>Spiralia</taxon>
        <taxon>Lophotrochozoa</taxon>
        <taxon>Mollusca</taxon>
        <taxon>Gastropoda</taxon>
        <taxon>Heterobranchia</taxon>
        <taxon>Euthyneura</taxon>
        <taxon>Panpulmonata</taxon>
        <taxon>Sacoglossa</taxon>
        <taxon>Placobranchoidea</taxon>
        <taxon>Plakobranchidae</taxon>
        <taxon>Elysia</taxon>
    </lineage>
</organism>
<proteinExistence type="inferred from homology"/>
<dbReference type="Pfam" id="PF00266">
    <property type="entry name" value="Aminotran_5"/>
    <property type="match status" value="1"/>
</dbReference>
<comment type="caution">
    <text evidence="10">The sequence shown here is derived from an EMBL/GenBank/DDBJ whole genome shotgun (WGS) entry which is preliminary data.</text>
</comment>
<keyword evidence="3" id="KW-0032">Aminotransferase</keyword>
<sequence>MAPKITRPFCAQLGKCLHSQFGQCVAIKQPGIPAGVLQSQLSAFSSSASRNGSVADPPACLFKPLNVPHKLLMGPGPSNAYPRVLAAQSLPLLGHLQKEFHEVLDEVKAGIQYIFQTQNAWTFAVSATGMGAMETAAVNLLEIGDVALVGVNGFWGARLAEIAERNGSVAKRMVKPMGQVFTLEDIEQGLKEHKPKVVFLTYGESSGGTAQPLAGVGELCHKYGALLMVDSVAILGGAPLFMDEWNIDALYTGAQKVLSTPPSISPISFSQKARDVILGRKTKVRSFYLDAPELANYWGCDENPRRYHHTAMISSVYALREGLAEVAEKGLEKSWAQHAACAELLYEGLDKMGLELLVQDKSVRNPCVTVIKVPEGVDWKKVSDHAMDNHQVEIAGGFGELAGKVWRVGVMGYNCTPENVYKTLAVLKEGLDVHWKKN</sequence>
<dbReference type="Gene3D" id="3.90.1150.10">
    <property type="entry name" value="Aspartate Aminotransferase, domain 1"/>
    <property type="match status" value="1"/>
</dbReference>
<evidence type="ECO:0000256" key="8">
    <source>
        <dbReference type="PIRSR" id="PIRSR000524-50"/>
    </source>
</evidence>
<comment type="similarity">
    <text evidence="2 6">Belongs to the class-V pyridoxal-phosphate-dependent aminotransferase family.</text>
</comment>
<evidence type="ECO:0000256" key="4">
    <source>
        <dbReference type="ARBA" id="ARBA00022679"/>
    </source>
</evidence>
<dbReference type="PANTHER" id="PTHR21152">
    <property type="entry name" value="AMINOTRANSFERASE CLASS V"/>
    <property type="match status" value="1"/>
</dbReference>
<dbReference type="InterPro" id="IPR000192">
    <property type="entry name" value="Aminotrans_V_dom"/>
</dbReference>
<dbReference type="EC" id="2.6.1.44" evidence="6"/>
<comment type="cofactor">
    <cofactor evidence="1 6 8">
        <name>pyridoxal 5'-phosphate</name>
        <dbReference type="ChEBI" id="CHEBI:597326"/>
    </cofactor>
</comment>
<dbReference type="PIRSF" id="PIRSF000524">
    <property type="entry name" value="SPT"/>
    <property type="match status" value="1"/>
</dbReference>
<evidence type="ECO:0000256" key="7">
    <source>
        <dbReference type="PIRSR" id="PIRSR000524-1"/>
    </source>
</evidence>
<evidence type="ECO:0000256" key="3">
    <source>
        <dbReference type="ARBA" id="ARBA00022576"/>
    </source>
</evidence>
<dbReference type="GO" id="GO:0005777">
    <property type="term" value="C:peroxisome"/>
    <property type="evidence" value="ECO:0007669"/>
    <property type="project" value="TreeGrafter"/>
</dbReference>
<dbReference type="FunFam" id="3.40.640.10:FF:000027">
    <property type="entry name" value="Serine--pyruvate aminotransferase, mitochondrial"/>
    <property type="match status" value="1"/>
</dbReference>
<evidence type="ECO:0000256" key="2">
    <source>
        <dbReference type="ARBA" id="ARBA00009236"/>
    </source>
</evidence>
<feature type="modified residue" description="N6-(pyridoxal phosphate)lysine" evidence="8">
    <location>
        <position position="256"/>
    </location>
</feature>
<feature type="domain" description="Aminotransferase class V" evidence="9">
    <location>
        <begin position="94"/>
        <end position="397"/>
    </location>
</feature>
<evidence type="ECO:0000259" key="9">
    <source>
        <dbReference type="Pfam" id="PF00266"/>
    </source>
</evidence>
<dbReference type="EMBL" id="JAWDGP010007989">
    <property type="protein sequence ID" value="KAK3698015.1"/>
    <property type="molecule type" value="Genomic_DNA"/>
</dbReference>
<dbReference type="GO" id="GO:0019265">
    <property type="term" value="P:glycine biosynthetic process, by transamination of glyoxylate"/>
    <property type="evidence" value="ECO:0007669"/>
    <property type="project" value="TreeGrafter"/>
</dbReference>
<dbReference type="FunFam" id="3.90.1150.10:FF:000039">
    <property type="entry name" value="Serine--pyruvate aminotransferase"/>
    <property type="match status" value="1"/>
</dbReference>
<dbReference type="InterPro" id="IPR015422">
    <property type="entry name" value="PyrdxlP-dep_Trfase_small"/>
</dbReference>
<evidence type="ECO:0000313" key="11">
    <source>
        <dbReference type="Proteomes" id="UP001283361"/>
    </source>
</evidence>
<dbReference type="PANTHER" id="PTHR21152:SF40">
    <property type="entry name" value="ALANINE--GLYOXYLATE AMINOTRANSFERASE"/>
    <property type="match status" value="1"/>
</dbReference>
<name>A0AAE0XN91_9GAST</name>
<evidence type="ECO:0000256" key="1">
    <source>
        <dbReference type="ARBA" id="ARBA00001933"/>
    </source>
</evidence>
<protein>
    <recommendedName>
        <fullName evidence="6">Alanine--glyoxylate aminotransferase</fullName>
        <ecNumber evidence="6">2.6.1.44</ecNumber>
    </recommendedName>
</protein>